<keyword evidence="11" id="KW-1185">Reference proteome</keyword>
<dbReference type="GO" id="GO:0046872">
    <property type="term" value="F:metal ion binding"/>
    <property type="evidence" value="ECO:0007669"/>
    <property type="project" value="UniProtKB-KW"/>
</dbReference>
<keyword evidence="6 7" id="KW-0411">Iron-sulfur</keyword>
<dbReference type="AlphaFoldDB" id="A0A8E7EJW2"/>
<dbReference type="Pfam" id="PF19288">
    <property type="entry name" value="CofH_C"/>
    <property type="match status" value="1"/>
</dbReference>
<feature type="binding site" evidence="8">
    <location>
        <position position="293"/>
    </location>
    <ligand>
        <name>(3R)-3-methyl-D-ornithine</name>
        <dbReference type="ChEBI" id="CHEBI:64642"/>
    </ligand>
</feature>
<comment type="cofactor">
    <cofactor evidence="7">
        <name>[4Fe-4S] cluster</name>
        <dbReference type="ChEBI" id="CHEBI:49883"/>
    </cofactor>
    <text evidence="7">Binds 1 [4Fe-4S] cluster. The cluster is coordinated with 3 cysteines and an exchangeable S-adenosyl-L-methionine.</text>
</comment>
<evidence type="ECO:0000256" key="2">
    <source>
        <dbReference type="ARBA" id="ARBA00022679"/>
    </source>
</evidence>
<organism evidence="10 11">
    <name type="scientific">Methanospirillum purgamenti</name>
    <dbReference type="NCBI Taxonomy" id="2834276"/>
    <lineage>
        <taxon>Archaea</taxon>
        <taxon>Methanobacteriati</taxon>
        <taxon>Methanobacteriota</taxon>
        <taxon>Stenosarchaea group</taxon>
        <taxon>Methanomicrobia</taxon>
        <taxon>Methanomicrobiales</taxon>
        <taxon>Methanospirillaceae</taxon>
        <taxon>Methanospirillum</taxon>
    </lineage>
</organism>
<dbReference type="CDD" id="cd01335">
    <property type="entry name" value="Radical_SAM"/>
    <property type="match status" value="1"/>
</dbReference>
<evidence type="ECO:0000256" key="5">
    <source>
        <dbReference type="ARBA" id="ARBA00023004"/>
    </source>
</evidence>
<dbReference type="GeneID" id="65098812"/>
<dbReference type="PIRSF" id="PIRSF004762">
    <property type="entry name" value="CHP00423"/>
    <property type="match status" value="1"/>
</dbReference>
<evidence type="ECO:0000256" key="4">
    <source>
        <dbReference type="ARBA" id="ARBA00022723"/>
    </source>
</evidence>
<dbReference type="InterPro" id="IPR020050">
    <property type="entry name" value="FO_synthase_su2"/>
</dbReference>
<evidence type="ECO:0000256" key="3">
    <source>
        <dbReference type="ARBA" id="ARBA00022691"/>
    </source>
</evidence>
<feature type="domain" description="Radical SAM core" evidence="9">
    <location>
        <begin position="51"/>
        <end position="284"/>
    </location>
</feature>
<dbReference type="SUPFAM" id="SSF102114">
    <property type="entry name" value="Radical SAM enzymes"/>
    <property type="match status" value="1"/>
</dbReference>
<evidence type="ECO:0000256" key="7">
    <source>
        <dbReference type="PIRSR" id="PIRSR004762-1"/>
    </source>
</evidence>
<name>A0A8E7EJW2_9EURY</name>
<dbReference type="PANTHER" id="PTHR43076:SF1">
    <property type="entry name" value="LIPOYL SYNTHASE 2"/>
    <property type="match status" value="1"/>
</dbReference>
<keyword evidence="1 7" id="KW-0004">4Fe-4S</keyword>
<evidence type="ECO:0000256" key="1">
    <source>
        <dbReference type="ARBA" id="ARBA00022485"/>
    </source>
</evidence>
<dbReference type="GO" id="GO:0016765">
    <property type="term" value="F:transferase activity, transferring alkyl or aryl (other than methyl) groups"/>
    <property type="evidence" value="ECO:0007669"/>
    <property type="project" value="InterPro"/>
</dbReference>
<evidence type="ECO:0000313" key="11">
    <source>
        <dbReference type="Proteomes" id="UP000680656"/>
    </source>
</evidence>
<evidence type="ECO:0000256" key="6">
    <source>
        <dbReference type="ARBA" id="ARBA00023014"/>
    </source>
</evidence>
<feature type="binding site" evidence="8">
    <location>
        <position position="141"/>
    </location>
    <ligand>
        <name>(3R)-3-methyl-D-ornithine</name>
        <dbReference type="ChEBI" id="CHEBI:64642"/>
    </ligand>
</feature>
<dbReference type="InterPro" id="IPR013785">
    <property type="entry name" value="Aldolase_TIM"/>
</dbReference>
<feature type="binding site" evidence="7">
    <location>
        <position position="72"/>
    </location>
    <ligand>
        <name>[4Fe-4S] cluster</name>
        <dbReference type="ChEBI" id="CHEBI:49883"/>
        <note>4Fe-4S-S-AdoMet</note>
    </ligand>
</feature>
<dbReference type="Pfam" id="PF04055">
    <property type="entry name" value="Radical_SAM"/>
    <property type="match status" value="1"/>
</dbReference>
<dbReference type="InterPro" id="IPR045567">
    <property type="entry name" value="CofH/MnqC-like_C"/>
</dbReference>
<dbReference type="GO" id="GO:0044689">
    <property type="term" value="F:7,8-didemethyl-8-hydroxy-5-deazariboflavin synthase activity"/>
    <property type="evidence" value="ECO:0007669"/>
    <property type="project" value="TreeGrafter"/>
</dbReference>
<keyword evidence="4" id="KW-0479">Metal-binding</keyword>
<dbReference type="KEGG" id="mrtj:KHC33_16470"/>
<dbReference type="SFLD" id="SFLDG01388">
    <property type="entry name" value="7_8-didemethyl-8-hydroxy-5-dea"/>
    <property type="match status" value="1"/>
</dbReference>
<dbReference type="SFLD" id="SFLDG01389">
    <property type="entry name" value="menaquinone_synthsis_involved"/>
    <property type="match status" value="1"/>
</dbReference>
<proteinExistence type="predicted"/>
<dbReference type="NCBIfam" id="TIGR03551">
    <property type="entry name" value="F420_cofH"/>
    <property type="match status" value="1"/>
</dbReference>
<dbReference type="SFLD" id="SFLDS00029">
    <property type="entry name" value="Radical_SAM"/>
    <property type="match status" value="1"/>
</dbReference>
<dbReference type="Gene3D" id="3.20.20.70">
    <property type="entry name" value="Aldolase class I"/>
    <property type="match status" value="1"/>
</dbReference>
<gene>
    <name evidence="10" type="primary">cofH</name>
    <name evidence="10" type="ORF">KHC33_16470</name>
</gene>
<feature type="binding site" evidence="7">
    <location>
        <position position="69"/>
    </location>
    <ligand>
        <name>[4Fe-4S] cluster</name>
        <dbReference type="ChEBI" id="CHEBI:49883"/>
        <note>4Fe-4S-S-AdoMet</note>
    </ligand>
</feature>
<dbReference type="InterPro" id="IPR007197">
    <property type="entry name" value="rSAM"/>
</dbReference>
<dbReference type="EMBL" id="CP075546">
    <property type="protein sequence ID" value="QVV88875.1"/>
    <property type="molecule type" value="Genomic_DNA"/>
</dbReference>
<feature type="binding site" evidence="8">
    <location>
        <position position="71"/>
    </location>
    <ligand>
        <name>S-adenosyl-L-methionine</name>
        <dbReference type="ChEBI" id="CHEBI:59789"/>
    </ligand>
</feature>
<reference evidence="10 11" key="1">
    <citation type="submission" date="2021-05" db="EMBL/GenBank/DDBJ databases">
        <title>A novel Methanospirillum isolate from a pyrite-forming mixed culture.</title>
        <authorList>
            <person name="Bunk B."/>
            <person name="Sproer C."/>
            <person name="Spring S."/>
            <person name="Pester M."/>
        </authorList>
    </citation>
    <scope>NUCLEOTIDE SEQUENCE [LARGE SCALE GENOMIC DNA]</scope>
    <source>
        <strain evidence="10 11">J.3.6.1-F.2.7.3</strain>
    </source>
</reference>
<feature type="binding site" evidence="8">
    <location>
        <position position="177"/>
    </location>
    <ligand>
        <name>S-adenosyl-L-methionine</name>
        <dbReference type="ChEBI" id="CHEBI:59789"/>
    </ligand>
</feature>
<dbReference type="Proteomes" id="UP000680656">
    <property type="component" value="Chromosome"/>
</dbReference>
<dbReference type="RefSeq" id="WP_214419678.1">
    <property type="nucleotide sequence ID" value="NZ_CP075546.1"/>
</dbReference>
<dbReference type="SFLD" id="SFLDG01064">
    <property type="entry name" value="F420__menaquinone_cofactor_bio"/>
    <property type="match status" value="1"/>
</dbReference>
<dbReference type="GO" id="GO:0051539">
    <property type="term" value="F:4 iron, 4 sulfur cluster binding"/>
    <property type="evidence" value="ECO:0007669"/>
    <property type="project" value="UniProtKB-KW"/>
</dbReference>
<evidence type="ECO:0000259" key="9">
    <source>
        <dbReference type="PROSITE" id="PS51918"/>
    </source>
</evidence>
<dbReference type="PANTHER" id="PTHR43076">
    <property type="entry name" value="FO SYNTHASE (COFH)"/>
    <property type="match status" value="1"/>
</dbReference>
<dbReference type="InterPro" id="IPR058240">
    <property type="entry name" value="rSAM_sf"/>
</dbReference>
<dbReference type="PROSITE" id="PS51918">
    <property type="entry name" value="RADICAL_SAM"/>
    <property type="match status" value="1"/>
</dbReference>
<dbReference type="NCBIfam" id="TIGR00423">
    <property type="entry name" value="CofH family radical SAM protein"/>
    <property type="match status" value="1"/>
</dbReference>
<protein>
    <submittedName>
        <fullName evidence="10">5-amino-6-(D-ribitylamino)uracil--L-tyrosine 4-hydroxyphenyl transferase CofH</fullName>
    </submittedName>
</protein>
<feature type="binding site" evidence="7">
    <location>
        <position position="65"/>
    </location>
    <ligand>
        <name>[4Fe-4S] cluster</name>
        <dbReference type="ChEBI" id="CHEBI:49883"/>
        <note>4Fe-4S-S-AdoMet</note>
    </ligand>
</feature>
<evidence type="ECO:0000256" key="8">
    <source>
        <dbReference type="PIRSR" id="PIRSR004762-2"/>
    </source>
</evidence>
<sequence length="361" mass="40530">MDLHTLLSDTLAGHRLTPDEAAFLFSVSGQEVFDLFRAADEVCRRKNGNRVTFVRNQNIHITNICKNLCGFCGFGRTKKSPGAYLFGEDEVKEQARYAKERNVTEICFLSGVHPDFTLETYLQFMKWVHEIHPTVHIHAFSPDEIDFVARKADLPTPEVIRQLMAGGLGTLQGTAAEILVDEVRKTICPAKVKTDVWERIAREAHSLGLRSTATIMYGSTETARERAEHLDRIRRIQDDTGGFTEMVLLTYIHQKTPLYEKGLVRYGPTGRDDLVTTAVCRLFLDNFDHIQVSWPKLGTKMTQMALLAGADDLAGTMYLDDVTGEAGGSTGEYLTPDEMEYICSDLGKVLAERTTLYKIIQ</sequence>
<keyword evidence="2 10" id="KW-0808">Transferase</keyword>
<evidence type="ECO:0000313" key="10">
    <source>
        <dbReference type="EMBL" id="QVV88875.1"/>
    </source>
</evidence>
<keyword evidence="3 7" id="KW-0949">S-adenosyl-L-methionine</keyword>
<keyword evidence="5 7" id="KW-0408">Iron</keyword>
<accession>A0A8E7EJW2</accession>
<dbReference type="InterPro" id="IPR019940">
    <property type="entry name" value="CofH_family"/>
</dbReference>
<dbReference type="InterPro" id="IPR034405">
    <property type="entry name" value="F420"/>
</dbReference>